<accession>A0A7J5II78</accession>
<dbReference type="InterPro" id="IPR002654">
    <property type="entry name" value="Glyco_trans_25"/>
</dbReference>
<dbReference type="AlphaFoldDB" id="A0A7J5II78"/>
<evidence type="ECO:0000313" key="3">
    <source>
        <dbReference type="Proteomes" id="UP000487989"/>
    </source>
</evidence>
<organism evidence="2 3">
    <name type="scientific">Bacteroides uniformis</name>
    <dbReference type="NCBI Taxonomy" id="820"/>
    <lineage>
        <taxon>Bacteria</taxon>
        <taxon>Pseudomonadati</taxon>
        <taxon>Bacteroidota</taxon>
        <taxon>Bacteroidia</taxon>
        <taxon>Bacteroidales</taxon>
        <taxon>Bacteroidaceae</taxon>
        <taxon>Bacteroides</taxon>
    </lineage>
</organism>
<feature type="domain" description="Glycosyl transferase family 25" evidence="1">
    <location>
        <begin position="22"/>
        <end position="134"/>
    </location>
</feature>
<comment type="caution">
    <text evidence="2">The sequence shown here is derived from an EMBL/GenBank/DDBJ whole genome shotgun (WGS) entry which is preliminary data.</text>
</comment>
<proteinExistence type="predicted"/>
<dbReference type="Proteomes" id="UP000487989">
    <property type="component" value="Unassembled WGS sequence"/>
</dbReference>
<gene>
    <name evidence="2" type="ORF">GAP48_18050</name>
</gene>
<sequence length="197" mass="23319">MTIPILDHYFADQMHQVTAATSCALKHLYAYERILQNNWNGALILEDDMIFYKHFIPIFNKCMQECKERELPNIFISFEDSSLHFVPKSQRKKGILLYPAKRDRFAGCYYISRECAQLIINYVATHKCHLPIDLFHKDLTVKASLPYYWCHPTIATQGTHTGLYSSSISEQSAKKTNYRKYTWKIKLAYKKLLYWFR</sequence>
<dbReference type="RefSeq" id="WP_151881867.1">
    <property type="nucleotide sequence ID" value="NZ_WCTI01000005.1"/>
</dbReference>
<reference evidence="2 3" key="1">
    <citation type="journal article" date="2019" name="Nat. Med.">
        <title>A library of human gut bacterial isolates paired with longitudinal multiomics data enables mechanistic microbiome research.</title>
        <authorList>
            <person name="Poyet M."/>
            <person name="Groussin M."/>
            <person name="Gibbons S.M."/>
            <person name="Avila-Pacheco J."/>
            <person name="Jiang X."/>
            <person name="Kearney S.M."/>
            <person name="Perrotta A.R."/>
            <person name="Berdy B."/>
            <person name="Zhao S."/>
            <person name="Lieberman T.D."/>
            <person name="Swanson P.K."/>
            <person name="Smith M."/>
            <person name="Roesemann S."/>
            <person name="Alexander J.E."/>
            <person name="Rich S.A."/>
            <person name="Livny J."/>
            <person name="Vlamakis H."/>
            <person name="Clish C."/>
            <person name="Bullock K."/>
            <person name="Deik A."/>
            <person name="Scott J."/>
            <person name="Pierce K.A."/>
            <person name="Xavier R.J."/>
            <person name="Alm E.J."/>
        </authorList>
    </citation>
    <scope>NUCLEOTIDE SEQUENCE [LARGE SCALE GENOMIC DNA]</scope>
    <source>
        <strain evidence="2 3">BIOML-A3</strain>
    </source>
</reference>
<dbReference type="EMBL" id="WCTJ01000036">
    <property type="protein sequence ID" value="KAB4248746.1"/>
    <property type="molecule type" value="Genomic_DNA"/>
</dbReference>
<evidence type="ECO:0000313" key="2">
    <source>
        <dbReference type="EMBL" id="KAB4248746.1"/>
    </source>
</evidence>
<dbReference type="Pfam" id="PF01755">
    <property type="entry name" value="Glyco_transf_25"/>
    <property type="match status" value="1"/>
</dbReference>
<name>A0A7J5II78_BACUN</name>
<evidence type="ECO:0000259" key="1">
    <source>
        <dbReference type="Pfam" id="PF01755"/>
    </source>
</evidence>
<protein>
    <submittedName>
        <fullName evidence="2">Lipooligosaccharide biosynthesis protein LpsA</fullName>
    </submittedName>
</protein>